<dbReference type="InterPro" id="IPR011856">
    <property type="entry name" value="tRNA_endonuc-like_dom_sf"/>
</dbReference>
<dbReference type="PANTHER" id="PTHR30015:SF7">
    <property type="entry name" value="TYPE IV METHYL-DIRECTED RESTRICTION ENZYME ECOKMRR"/>
    <property type="match status" value="1"/>
</dbReference>
<keyword evidence="4" id="KW-0255">Endonuclease</keyword>
<gene>
    <name evidence="4" type="ORF">ENS31_08510</name>
</gene>
<reference evidence="4" key="1">
    <citation type="journal article" date="2020" name="mSystems">
        <title>Genome- and Community-Level Interaction Insights into Carbon Utilization and Element Cycling Functions of Hydrothermarchaeota in Hydrothermal Sediment.</title>
        <authorList>
            <person name="Zhou Z."/>
            <person name="Liu Y."/>
            <person name="Xu W."/>
            <person name="Pan J."/>
            <person name="Luo Z.H."/>
            <person name="Li M."/>
        </authorList>
    </citation>
    <scope>NUCLEOTIDE SEQUENCE [LARGE SCALE GENOMIC DNA]</scope>
    <source>
        <strain evidence="4">SpSt-479</strain>
    </source>
</reference>
<dbReference type="SUPFAM" id="SSF52980">
    <property type="entry name" value="Restriction endonuclease-like"/>
    <property type="match status" value="1"/>
</dbReference>
<name>A0A7V2ZKF4_9BACT</name>
<sequence length="578" mass="66905">MSDSLIEIGKAQAHYNVSYSRILKYTVEMYHKGLNEHKIISAPDLEMLENKANIQAQKWSEKWEIISRKRKNADEREANFEEANERTKEAQKALEEIDNLLIHTLSIDDTVNWDSLKKRSRFPEKSPVKPEKQSYKEYPSKPNKESEEFVPKFTLLEKLIRSKKQKKILDYENRYLNAIAEWEKQKALIDKFNSKVDQDYNNEIKKWEKAVTEWEKRKEIFLHEQKLYNTKIDEMKESYLKQNVDSIIEYCEMVLNNSSYPETFTKNFELEYNPDTKILIVEYELPSMESFPKIKEVKYIASRKELKEYFIPESQLTKMFDEAMYKITLRTIHELFEADFANAIDAISFNGWIKAINKATGKEENNCILSIQVKKNEFNQIDLANVDPKTCFKNLKGVAGSKLSTITPVQPILQISKVDKRFVESYEVANQLDNSVNLAAMDWEDFEHLIRELFEKEFRSNGGEVKVTQASRDGGVDAIAFDPDPIRGGKIVIQAKRYTNTVGVSAVRDLYGTVMNEGATKGILVSTADYGPDAYEFAKGKPLTLLNGSNLLHLLEKHGHHAKIDLREAKKILSDKAK</sequence>
<dbReference type="InterPro" id="IPR011335">
    <property type="entry name" value="Restrct_endonuc-II-like"/>
</dbReference>
<evidence type="ECO:0000256" key="2">
    <source>
        <dbReference type="SAM" id="MobiDB-lite"/>
    </source>
</evidence>
<dbReference type="InterPro" id="IPR007560">
    <property type="entry name" value="Restrct_endonuc_IV_Mrr"/>
</dbReference>
<dbReference type="Gene3D" id="3.40.1350.10">
    <property type="match status" value="1"/>
</dbReference>
<evidence type="ECO:0000259" key="3">
    <source>
        <dbReference type="Pfam" id="PF04471"/>
    </source>
</evidence>
<keyword evidence="4" id="KW-0540">Nuclease</keyword>
<keyword evidence="4" id="KW-0378">Hydrolase</keyword>
<feature type="domain" description="Restriction endonuclease type IV Mrr" evidence="3">
    <location>
        <begin position="439"/>
        <end position="555"/>
    </location>
</feature>
<feature type="region of interest" description="Disordered" evidence="2">
    <location>
        <begin position="122"/>
        <end position="143"/>
    </location>
</feature>
<dbReference type="GO" id="GO:0003677">
    <property type="term" value="F:DNA binding"/>
    <property type="evidence" value="ECO:0007669"/>
    <property type="project" value="InterPro"/>
</dbReference>
<organism evidence="4">
    <name type="scientific">Ignavibacterium album</name>
    <dbReference type="NCBI Taxonomy" id="591197"/>
    <lineage>
        <taxon>Bacteria</taxon>
        <taxon>Pseudomonadati</taxon>
        <taxon>Ignavibacteriota</taxon>
        <taxon>Ignavibacteria</taxon>
        <taxon>Ignavibacteriales</taxon>
        <taxon>Ignavibacteriaceae</taxon>
        <taxon>Ignavibacterium</taxon>
    </lineage>
</organism>
<dbReference type="GO" id="GO:0009307">
    <property type="term" value="P:DNA restriction-modification system"/>
    <property type="evidence" value="ECO:0007669"/>
    <property type="project" value="InterPro"/>
</dbReference>
<comment type="caution">
    <text evidence="4">The sequence shown here is derived from an EMBL/GenBank/DDBJ whole genome shotgun (WGS) entry which is preliminary data.</text>
</comment>
<dbReference type="EMBL" id="DSUJ01000008">
    <property type="protein sequence ID" value="HFI91551.1"/>
    <property type="molecule type" value="Genomic_DNA"/>
</dbReference>
<protein>
    <submittedName>
        <fullName evidence="4">Restriction endonuclease</fullName>
    </submittedName>
</protein>
<dbReference type="PANTHER" id="PTHR30015">
    <property type="entry name" value="MRR RESTRICTION SYSTEM PROTEIN"/>
    <property type="match status" value="1"/>
</dbReference>
<feature type="coiled-coil region" evidence="1">
    <location>
        <begin position="66"/>
        <end position="100"/>
    </location>
</feature>
<dbReference type="GO" id="GO:0015666">
    <property type="term" value="F:restriction endodeoxyribonuclease activity"/>
    <property type="evidence" value="ECO:0007669"/>
    <property type="project" value="TreeGrafter"/>
</dbReference>
<keyword evidence="1" id="KW-0175">Coiled coil</keyword>
<dbReference type="Pfam" id="PF04471">
    <property type="entry name" value="Mrr_cat"/>
    <property type="match status" value="1"/>
</dbReference>
<evidence type="ECO:0000313" key="4">
    <source>
        <dbReference type="EMBL" id="HFI91551.1"/>
    </source>
</evidence>
<proteinExistence type="predicted"/>
<evidence type="ECO:0000256" key="1">
    <source>
        <dbReference type="SAM" id="Coils"/>
    </source>
</evidence>
<accession>A0A7V2ZKF4</accession>
<dbReference type="InterPro" id="IPR052906">
    <property type="entry name" value="Type_IV_Methyl-Rstrct_Enzyme"/>
</dbReference>
<dbReference type="AlphaFoldDB" id="A0A7V2ZKF4"/>